<reference evidence="12" key="1">
    <citation type="submission" date="2020-05" db="EMBL/GenBank/DDBJ databases">
        <authorList>
            <person name="Chiriac C."/>
            <person name="Salcher M."/>
            <person name="Ghai R."/>
            <person name="Kavagutti S V."/>
        </authorList>
    </citation>
    <scope>NUCLEOTIDE SEQUENCE</scope>
</reference>
<keyword evidence="2" id="KW-1003">Cell membrane</keyword>
<dbReference type="AlphaFoldDB" id="A0A6J6ZBS1"/>
<dbReference type="EMBL" id="CAESGF010000008">
    <property type="protein sequence ID" value="CAB4363924.1"/>
    <property type="molecule type" value="Genomic_DNA"/>
</dbReference>
<dbReference type="PANTHER" id="PTHR30572">
    <property type="entry name" value="MEMBRANE COMPONENT OF TRANSPORTER-RELATED"/>
    <property type="match status" value="1"/>
</dbReference>
<evidence type="ECO:0000313" key="12">
    <source>
        <dbReference type="EMBL" id="CAB4814857.1"/>
    </source>
</evidence>
<dbReference type="EMBL" id="CAFBMT010000010">
    <property type="protein sequence ID" value="CAB4937963.1"/>
    <property type="molecule type" value="Genomic_DNA"/>
</dbReference>
<dbReference type="InterPro" id="IPR050250">
    <property type="entry name" value="Macrolide_Exporter_MacB"/>
</dbReference>
<dbReference type="EMBL" id="CAEZYF010000001">
    <property type="protein sequence ID" value="CAB4701560.1"/>
    <property type="molecule type" value="Genomic_DNA"/>
</dbReference>
<dbReference type="PANTHER" id="PTHR30572:SF4">
    <property type="entry name" value="ABC TRANSPORTER PERMEASE YTRF"/>
    <property type="match status" value="1"/>
</dbReference>
<feature type="transmembrane region" description="Helical" evidence="7">
    <location>
        <begin position="365"/>
        <end position="384"/>
    </location>
</feature>
<name>A0A6J6ZBS1_9ZZZZ</name>
<evidence type="ECO:0000256" key="5">
    <source>
        <dbReference type="ARBA" id="ARBA00023136"/>
    </source>
</evidence>
<gene>
    <name evidence="11" type="ORF">UFOPK2656_00090</name>
    <name evidence="12" type="ORF">UFOPK3099_00991</name>
    <name evidence="13" type="ORF">UFOPK3651_01940</name>
    <name evidence="14" type="ORF">UFOPK3931_01621</name>
    <name evidence="10" type="ORF">UFOPK4189_01694</name>
</gene>
<evidence type="ECO:0000256" key="2">
    <source>
        <dbReference type="ARBA" id="ARBA00022475"/>
    </source>
</evidence>
<keyword evidence="5 7" id="KW-0472">Membrane</keyword>
<dbReference type="InterPro" id="IPR025857">
    <property type="entry name" value="MacB_PCD"/>
</dbReference>
<evidence type="ECO:0000259" key="9">
    <source>
        <dbReference type="Pfam" id="PF12704"/>
    </source>
</evidence>
<accession>A0A6J6ZBS1</accession>
<dbReference type="GO" id="GO:0022857">
    <property type="term" value="F:transmembrane transporter activity"/>
    <property type="evidence" value="ECO:0007669"/>
    <property type="project" value="TreeGrafter"/>
</dbReference>
<evidence type="ECO:0000313" key="14">
    <source>
        <dbReference type="EMBL" id="CAB4993396.1"/>
    </source>
</evidence>
<dbReference type="GO" id="GO:0005886">
    <property type="term" value="C:plasma membrane"/>
    <property type="evidence" value="ECO:0007669"/>
    <property type="project" value="UniProtKB-SubCell"/>
</dbReference>
<organism evidence="12">
    <name type="scientific">freshwater metagenome</name>
    <dbReference type="NCBI Taxonomy" id="449393"/>
    <lineage>
        <taxon>unclassified sequences</taxon>
        <taxon>metagenomes</taxon>
        <taxon>ecological metagenomes</taxon>
    </lineage>
</organism>
<dbReference type="InterPro" id="IPR003838">
    <property type="entry name" value="ABC3_permease_C"/>
</dbReference>
<evidence type="ECO:0000256" key="1">
    <source>
        <dbReference type="ARBA" id="ARBA00004651"/>
    </source>
</evidence>
<comment type="similarity">
    <text evidence="6">Belongs to the ABC-4 integral membrane protein family.</text>
</comment>
<dbReference type="Pfam" id="PF12704">
    <property type="entry name" value="MacB_PCD"/>
    <property type="match status" value="1"/>
</dbReference>
<evidence type="ECO:0000313" key="11">
    <source>
        <dbReference type="EMBL" id="CAB4701560.1"/>
    </source>
</evidence>
<keyword evidence="3 7" id="KW-0812">Transmembrane</keyword>
<dbReference type="Pfam" id="PF02687">
    <property type="entry name" value="FtsX"/>
    <property type="match status" value="1"/>
</dbReference>
<evidence type="ECO:0000256" key="7">
    <source>
        <dbReference type="SAM" id="Phobius"/>
    </source>
</evidence>
<feature type="transmembrane region" description="Helical" evidence="7">
    <location>
        <begin position="277"/>
        <end position="303"/>
    </location>
</feature>
<feature type="transmembrane region" description="Helical" evidence="7">
    <location>
        <begin position="326"/>
        <end position="359"/>
    </location>
</feature>
<keyword evidence="4 7" id="KW-1133">Transmembrane helix</keyword>
<protein>
    <submittedName>
        <fullName evidence="12">Unannotated protein</fullName>
    </submittedName>
</protein>
<dbReference type="EMBL" id="CAFAAV010000059">
    <property type="protein sequence ID" value="CAB4814857.1"/>
    <property type="molecule type" value="Genomic_DNA"/>
</dbReference>
<evidence type="ECO:0000256" key="6">
    <source>
        <dbReference type="ARBA" id="ARBA00038076"/>
    </source>
</evidence>
<comment type="subcellular location">
    <subcellularLocation>
        <location evidence="1">Cell membrane</location>
        <topology evidence="1">Multi-pass membrane protein</topology>
    </subcellularLocation>
</comment>
<feature type="domain" description="ABC3 transporter permease C-terminal" evidence="8">
    <location>
        <begin position="281"/>
        <end position="394"/>
    </location>
</feature>
<evidence type="ECO:0000313" key="10">
    <source>
        <dbReference type="EMBL" id="CAB4363924.1"/>
    </source>
</evidence>
<evidence type="ECO:0000256" key="3">
    <source>
        <dbReference type="ARBA" id="ARBA00022692"/>
    </source>
</evidence>
<feature type="domain" description="MacB-like periplasmic core" evidence="9">
    <location>
        <begin position="22"/>
        <end position="215"/>
    </location>
</feature>
<proteinExistence type="inferred from homology"/>
<evidence type="ECO:0000256" key="4">
    <source>
        <dbReference type="ARBA" id="ARBA00022989"/>
    </source>
</evidence>
<dbReference type="EMBL" id="CAFBOL010000040">
    <property type="protein sequence ID" value="CAB4993396.1"/>
    <property type="molecule type" value="Genomic_DNA"/>
</dbReference>
<sequence>MNRMRDLISVAVAGLFARKMRTALLLLGPVIGVAAIVAAVGLTDSAKGDLKRKVDELGTNLIEASAASSFGGEDAKLPKDAAERALTVTTAESVSSVLEMQNIIVSPYEEATENFETVPVPVLAADTALPNVLEVDMIAGRWLNEFDEGARSRSAVIGIGLAREFNVLPGEIRSLLLNGLEYSVVGIMDNVELEPGFDTAVFVSYAAASDDFLDDAAIEDDVVLPNKLYVRSVEGREDDTSEALKVAINLGGPDEVQTELKSEALELAAQSDRQLQLIVVSMGLLAIIVGGIGIANVMSISVIQRSGEIGIRRALGHTRSTIAGQFILEAIAVGFLGGLLGVAVGVAAIGVGVWFAGWVFTLQPMLVPLGVLLAMVISVVAGLYPAARAARLEPLETLRLG</sequence>
<evidence type="ECO:0000313" key="13">
    <source>
        <dbReference type="EMBL" id="CAB4937963.1"/>
    </source>
</evidence>
<evidence type="ECO:0000259" key="8">
    <source>
        <dbReference type="Pfam" id="PF02687"/>
    </source>
</evidence>